<dbReference type="Pfam" id="PF00665">
    <property type="entry name" value="rve"/>
    <property type="match status" value="1"/>
</dbReference>
<dbReference type="PANTHER" id="PTHR46585">
    <property type="entry name" value="INTEGRASE CORE DOMAIN CONTAINING PROTEIN"/>
    <property type="match status" value="1"/>
</dbReference>
<feature type="domain" description="Integrase catalytic" evidence="1">
    <location>
        <begin position="61"/>
        <end position="179"/>
    </location>
</feature>
<evidence type="ECO:0000259" key="1">
    <source>
        <dbReference type="PROSITE" id="PS50994"/>
    </source>
</evidence>
<comment type="caution">
    <text evidence="2">The sequence shown here is derived from an EMBL/GenBank/DDBJ whole genome shotgun (WGS) entry which is preliminary data.</text>
</comment>
<dbReference type="EMBL" id="JAODUO010006564">
    <property type="protein sequence ID" value="KAK2139246.1"/>
    <property type="molecule type" value="Genomic_DNA"/>
</dbReference>
<organism evidence="2 3">
    <name type="scientific">Ridgeia piscesae</name>
    <name type="common">Tubeworm</name>
    <dbReference type="NCBI Taxonomy" id="27915"/>
    <lineage>
        <taxon>Eukaryota</taxon>
        <taxon>Metazoa</taxon>
        <taxon>Spiralia</taxon>
        <taxon>Lophotrochozoa</taxon>
        <taxon>Annelida</taxon>
        <taxon>Polychaeta</taxon>
        <taxon>Sedentaria</taxon>
        <taxon>Canalipalpata</taxon>
        <taxon>Sabellida</taxon>
        <taxon>Siboglinidae</taxon>
        <taxon>Ridgeia</taxon>
    </lineage>
</organism>
<dbReference type="Gene3D" id="3.30.420.10">
    <property type="entry name" value="Ribonuclease H-like superfamily/Ribonuclease H"/>
    <property type="match status" value="1"/>
</dbReference>
<dbReference type="InterPro" id="IPR036397">
    <property type="entry name" value="RNaseH_sf"/>
</dbReference>
<reference evidence="2" key="1">
    <citation type="journal article" date="2023" name="Mol. Biol. Evol.">
        <title>Third-Generation Sequencing Reveals the Adaptive Role of the Epigenome in Three Deep-Sea Polychaetes.</title>
        <authorList>
            <person name="Perez M."/>
            <person name="Aroh O."/>
            <person name="Sun Y."/>
            <person name="Lan Y."/>
            <person name="Juniper S.K."/>
            <person name="Young C.R."/>
            <person name="Angers B."/>
            <person name="Qian P.Y."/>
        </authorList>
    </citation>
    <scope>NUCLEOTIDE SEQUENCE</scope>
    <source>
        <strain evidence="2">R07B-5</strain>
    </source>
</reference>
<keyword evidence="3" id="KW-1185">Reference proteome</keyword>
<evidence type="ECO:0000313" key="2">
    <source>
        <dbReference type="EMBL" id="KAK2139246.1"/>
    </source>
</evidence>
<gene>
    <name evidence="2" type="ORF">NP493_6577g00016</name>
</gene>
<name>A0AAD9IQU3_RIDPI</name>
<dbReference type="GO" id="GO:0003676">
    <property type="term" value="F:nucleic acid binding"/>
    <property type="evidence" value="ECO:0007669"/>
    <property type="project" value="InterPro"/>
</dbReference>
<accession>A0AAD9IQU3</accession>
<sequence>MAGRVDNKSLSHSRILNSIYYDTKQTGSFGGIDRLRRASHPALGASVKEVKQWLSEQDTYTLHKPVRYRFRRRRVVVGGINHQWQADLVDMSRLKRYNDDHTFLLTVIDVISKKAWPIPLKNKSASSLTAAFRRLLKNNDRPQTMQTDKGKEFLNRQLQDFYKQKGIRHFTTHNEETKA</sequence>
<dbReference type="SUPFAM" id="SSF53098">
    <property type="entry name" value="Ribonuclease H-like"/>
    <property type="match status" value="1"/>
</dbReference>
<dbReference type="PANTHER" id="PTHR46585:SF1">
    <property type="entry name" value="CHROMO DOMAIN-CONTAINING PROTEIN"/>
    <property type="match status" value="1"/>
</dbReference>
<dbReference type="AlphaFoldDB" id="A0AAD9IQU3"/>
<dbReference type="PROSITE" id="PS50994">
    <property type="entry name" value="INTEGRASE"/>
    <property type="match status" value="1"/>
</dbReference>
<evidence type="ECO:0000313" key="3">
    <source>
        <dbReference type="Proteomes" id="UP001209878"/>
    </source>
</evidence>
<dbReference type="InterPro" id="IPR001584">
    <property type="entry name" value="Integrase_cat-core"/>
</dbReference>
<proteinExistence type="predicted"/>
<dbReference type="InterPro" id="IPR012337">
    <property type="entry name" value="RNaseH-like_sf"/>
</dbReference>
<dbReference type="GO" id="GO:0015074">
    <property type="term" value="P:DNA integration"/>
    <property type="evidence" value="ECO:0007669"/>
    <property type="project" value="InterPro"/>
</dbReference>
<dbReference type="Proteomes" id="UP001209878">
    <property type="component" value="Unassembled WGS sequence"/>
</dbReference>
<protein>
    <recommendedName>
        <fullName evidence="1">Integrase catalytic domain-containing protein</fullName>
    </recommendedName>
</protein>